<dbReference type="PANTHER" id="PTHR33358:SF12">
    <property type="entry name" value="F-BOX PROTEIN WITH A DOMAIN PROTEIN"/>
    <property type="match status" value="1"/>
</dbReference>
<dbReference type="PANTHER" id="PTHR33358">
    <property type="entry name" value="F-BOX PROTEIN WITH A DOMAIN PROTEIN"/>
    <property type="match status" value="1"/>
</dbReference>
<dbReference type="Proteomes" id="UP001293593">
    <property type="component" value="Unassembled WGS sequence"/>
</dbReference>
<dbReference type="EMBL" id="JAWXYG010000001">
    <property type="protein sequence ID" value="KAK4284344.1"/>
    <property type="molecule type" value="Genomic_DNA"/>
</dbReference>
<reference evidence="1" key="1">
    <citation type="submission" date="2023-10" db="EMBL/GenBank/DDBJ databases">
        <title>Chromosome-level genome of the transformable northern wattle, Acacia crassicarpa.</title>
        <authorList>
            <person name="Massaro I."/>
            <person name="Sinha N.R."/>
            <person name="Poethig S."/>
            <person name="Leichty A.R."/>
        </authorList>
    </citation>
    <scope>NUCLEOTIDE SEQUENCE</scope>
    <source>
        <strain evidence="1">Acra3RX</strain>
        <tissue evidence="1">Leaf</tissue>
    </source>
</reference>
<proteinExistence type="predicted"/>
<name>A0AAE1THZ3_9FABA</name>
<sequence length="372" mass="41798">MSSLQISIVPPPSQKRVHDYAAIDAPRLPRVRISLPTKPSSSIRLVQVFNGSMQTIVPSEKDVTSTSHTTFQDSCDPNKSKANIQLYATLKAIAQRIEMHKNIREQPNNWNRLLLMNSLDKMMVHLKTAIHNTLLKLTSTLLLIASKGMLLKRKATRLFKKLHSYIQITFTVANRTNGEDVNSAMRKSKFEPRNNDNQMKVLKSQKEKNNGWSPELEKEMRQILEVVKRKEVEEGERRGNLALKITKTFAILRPLLAGIAALGSAFARHGSSWAGIVAVVAGSLLDSMNALEGMVLEIYKNCGEFLQDAIEATLEEKDFEKRENGELFEKKVARKLGRSVSQLRQLASKFAVCYSEGIAVDELHIRSSDSCI</sequence>
<protein>
    <submittedName>
        <fullName evidence="1">Uncharacterized protein</fullName>
    </submittedName>
</protein>
<evidence type="ECO:0000313" key="1">
    <source>
        <dbReference type="EMBL" id="KAK4284344.1"/>
    </source>
</evidence>
<dbReference type="AlphaFoldDB" id="A0AAE1THZ3"/>
<dbReference type="Pfam" id="PF14476">
    <property type="entry name" value="Chloroplast_duf"/>
    <property type="match status" value="2"/>
</dbReference>
<comment type="caution">
    <text evidence="1">The sequence shown here is derived from an EMBL/GenBank/DDBJ whole genome shotgun (WGS) entry which is preliminary data.</text>
</comment>
<keyword evidence="2" id="KW-1185">Reference proteome</keyword>
<gene>
    <name evidence="1" type="ORF">QN277_001190</name>
</gene>
<accession>A0AAE1THZ3</accession>
<organism evidence="1 2">
    <name type="scientific">Acacia crassicarpa</name>
    <name type="common">northern wattle</name>
    <dbReference type="NCBI Taxonomy" id="499986"/>
    <lineage>
        <taxon>Eukaryota</taxon>
        <taxon>Viridiplantae</taxon>
        <taxon>Streptophyta</taxon>
        <taxon>Embryophyta</taxon>
        <taxon>Tracheophyta</taxon>
        <taxon>Spermatophyta</taxon>
        <taxon>Magnoliopsida</taxon>
        <taxon>eudicotyledons</taxon>
        <taxon>Gunneridae</taxon>
        <taxon>Pentapetalae</taxon>
        <taxon>rosids</taxon>
        <taxon>fabids</taxon>
        <taxon>Fabales</taxon>
        <taxon>Fabaceae</taxon>
        <taxon>Caesalpinioideae</taxon>
        <taxon>mimosoid clade</taxon>
        <taxon>Acacieae</taxon>
        <taxon>Acacia</taxon>
    </lineage>
</organism>
<dbReference type="InterPro" id="IPR027949">
    <property type="entry name" value="Chloroplast_duf"/>
</dbReference>
<evidence type="ECO:0000313" key="2">
    <source>
        <dbReference type="Proteomes" id="UP001293593"/>
    </source>
</evidence>